<reference evidence="1 2" key="1">
    <citation type="journal article" date="2022" name="Hortic Res">
        <title>A haplotype resolved chromosomal level avocado genome allows analysis of novel avocado genes.</title>
        <authorList>
            <person name="Nath O."/>
            <person name="Fletcher S.J."/>
            <person name="Hayward A."/>
            <person name="Shaw L.M."/>
            <person name="Masouleh A.K."/>
            <person name="Furtado A."/>
            <person name="Henry R.J."/>
            <person name="Mitter N."/>
        </authorList>
    </citation>
    <scope>NUCLEOTIDE SEQUENCE [LARGE SCALE GENOMIC DNA]</scope>
    <source>
        <strain evidence="2">cv. Hass</strain>
    </source>
</reference>
<keyword evidence="2" id="KW-1185">Reference proteome</keyword>
<evidence type="ECO:0000313" key="2">
    <source>
        <dbReference type="Proteomes" id="UP001234297"/>
    </source>
</evidence>
<sequence length="262" mass="28359">MAQENPNPTPPIVQEKPKPTPTIPPRNKPPTQPPTTPWTCTYPTPSAGRLVCSVLIIILILAGITALIVWLVYRPSDPHFSVVGAAIYGINTTSPDMISTTMQFTVVTHNPNKRTGVFYDRLSVYVSYRNQAITTPVSLPVLFQEPESTVAVSPMLGGDLVPVSQEVSNGLVTDRAYGVVPLRLVLLGRLKWKAGPFWSGHYGIYVKCDMFVGVKKGVSGQAPLLGSPESLPLDLSTGFSICSPLFVFVINITISLAEQMAI</sequence>
<evidence type="ECO:0000313" key="1">
    <source>
        <dbReference type="EMBL" id="KAJ8626214.1"/>
    </source>
</evidence>
<proteinExistence type="predicted"/>
<organism evidence="1 2">
    <name type="scientific">Persea americana</name>
    <name type="common">Avocado</name>
    <dbReference type="NCBI Taxonomy" id="3435"/>
    <lineage>
        <taxon>Eukaryota</taxon>
        <taxon>Viridiplantae</taxon>
        <taxon>Streptophyta</taxon>
        <taxon>Embryophyta</taxon>
        <taxon>Tracheophyta</taxon>
        <taxon>Spermatophyta</taxon>
        <taxon>Magnoliopsida</taxon>
        <taxon>Magnoliidae</taxon>
        <taxon>Laurales</taxon>
        <taxon>Lauraceae</taxon>
        <taxon>Persea</taxon>
    </lineage>
</organism>
<gene>
    <name evidence="1" type="ORF">MRB53_019521</name>
</gene>
<accession>A0ACC2KYB4</accession>
<dbReference type="EMBL" id="CM056814">
    <property type="protein sequence ID" value="KAJ8626214.1"/>
    <property type="molecule type" value="Genomic_DNA"/>
</dbReference>
<comment type="caution">
    <text evidence="1">The sequence shown here is derived from an EMBL/GenBank/DDBJ whole genome shotgun (WGS) entry which is preliminary data.</text>
</comment>
<protein>
    <submittedName>
        <fullName evidence="1">Uncharacterized protein</fullName>
    </submittedName>
</protein>
<name>A0ACC2KYB4_PERAE</name>
<dbReference type="Proteomes" id="UP001234297">
    <property type="component" value="Chromosome 6"/>
</dbReference>